<organism evidence="2 3">
    <name type="scientific">Almyronema epifaneia S1</name>
    <dbReference type="NCBI Taxonomy" id="2991925"/>
    <lineage>
        <taxon>Bacteria</taxon>
        <taxon>Bacillati</taxon>
        <taxon>Cyanobacteriota</taxon>
        <taxon>Cyanophyceae</taxon>
        <taxon>Nodosilineales</taxon>
        <taxon>Nodosilineaceae</taxon>
        <taxon>Almyronema</taxon>
        <taxon>Almyronema epifaneia</taxon>
    </lineage>
</organism>
<dbReference type="Proteomes" id="UP001600165">
    <property type="component" value="Unassembled WGS sequence"/>
</dbReference>
<feature type="non-terminal residue" evidence="2">
    <location>
        <position position="277"/>
    </location>
</feature>
<comment type="caution">
    <text evidence="2">The sequence shown here is derived from an EMBL/GenBank/DDBJ whole genome shotgun (WGS) entry which is preliminary data.</text>
</comment>
<name>A0ABW6IAC8_9CYAN</name>
<dbReference type="RefSeq" id="WP_377961111.1">
    <property type="nucleotide sequence ID" value="NZ_JBHZOL010000018.1"/>
</dbReference>
<dbReference type="Pfam" id="PF10069">
    <property type="entry name" value="DICT"/>
    <property type="match status" value="1"/>
</dbReference>
<reference evidence="2 3" key="1">
    <citation type="submission" date="2024-10" db="EMBL/GenBank/DDBJ databases">
        <authorList>
            <person name="Ratan Roy A."/>
            <person name="Morales Sandoval P.H."/>
            <person name="De Los Santos Villalobos S."/>
            <person name="Chakraborty S."/>
            <person name="Mukherjee J."/>
        </authorList>
    </citation>
    <scope>NUCLEOTIDE SEQUENCE [LARGE SCALE GENOMIC DNA]</scope>
    <source>
        <strain evidence="2 3">S1</strain>
    </source>
</reference>
<evidence type="ECO:0000313" key="2">
    <source>
        <dbReference type="EMBL" id="MFE4105108.1"/>
    </source>
</evidence>
<sequence length="277" mass="30732">MSSPRYPDVSLYQLALDYQPAPQPVKVWAKGFKGVLQSVTDYLVEQQIVATCWLKLPSGAAWQETVSAYLYEHQLAEATYFLSSHGLDDEKLLLQEGAELAERVSIIPLAPKSGLRGEYILLFLSAQLTGVVLARRFRVQPGTSSPDDEAAAEDTALGIPEVAERNRERKYYLRVICSFDPQLVRHILQGLQHVISASAAGYSESTEAAMLAHNLELDAARIHTQPVNFSLLDALVTQQLASQARLRQTLASMRRQALAVSDLSSQNEELLNTLRLR</sequence>
<keyword evidence="3" id="KW-1185">Reference proteome</keyword>
<proteinExistence type="predicted"/>
<protein>
    <submittedName>
        <fullName evidence="2">DICT sensory domain-containing protein</fullName>
    </submittedName>
</protein>
<evidence type="ECO:0000313" key="3">
    <source>
        <dbReference type="Proteomes" id="UP001600165"/>
    </source>
</evidence>
<evidence type="ECO:0000259" key="1">
    <source>
        <dbReference type="Pfam" id="PF10069"/>
    </source>
</evidence>
<dbReference type="EMBL" id="JBHZOL010000018">
    <property type="protein sequence ID" value="MFE4105108.1"/>
    <property type="molecule type" value="Genomic_DNA"/>
</dbReference>
<feature type="domain" description="DICT" evidence="1">
    <location>
        <begin position="9"/>
        <end position="136"/>
    </location>
</feature>
<accession>A0ABW6IAC8</accession>
<gene>
    <name evidence="2" type="ORF">ACFVKH_02385</name>
</gene>
<dbReference type="InterPro" id="IPR019278">
    <property type="entry name" value="DICT_dom"/>
</dbReference>